<dbReference type="InterPro" id="IPR057670">
    <property type="entry name" value="SH3_retrovirus"/>
</dbReference>
<evidence type="ECO:0000256" key="11">
    <source>
        <dbReference type="SAM" id="MobiDB-lite"/>
    </source>
</evidence>
<evidence type="ECO:0000256" key="4">
    <source>
        <dbReference type="ARBA" id="ARBA00022801"/>
    </source>
</evidence>
<keyword evidence="8" id="KW-0239">DNA-directed DNA polymerase</keyword>
<dbReference type="GO" id="GO:0004519">
    <property type="term" value="F:endonuclease activity"/>
    <property type="evidence" value="ECO:0007669"/>
    <property type="project" value="UniProtKB-KW"/>
</dbReference>
<keyword evidence="10" id="KW-0511">Multifunctional enzyme</keyword>
<keyword evidence="7" id="KW-0695">RNA-directed DNA polymerase</keyword>
<evidence type="ECO:0000256" key="10">
    <source>
        <dbReference type="ARBA" id="ARBA00023268"/>
    </source>
</evidence>
<evidence type="ECO:0000256" key="5">
    <source>
        <dbReference type="ARBA" id="ARBA00022842"/>
    </source>
</evidence>
<dbReference type="GO" id="GO:0003676">
    <property type="term" value="F:nucleic acid binding"/>
    <property type="evidence" value="ECO:0007669"/>
    <property type="project" value="InterPro"/>
</dbReference>
<keyword evidence="5" id="KW-0460">Magnesium</keyword>
<feature type="region of interest" description="Disordered" evidence="11">
    <location>
        <begin position="602"/>
        <end position="657"/>
    </location>
</feature>
<keyword evidence="4" id="KW-0378">Hydrolase</keyword>
<keyword evidence="8" id="KW-0808">Transferase</keyword>
<dbReference type="InterPro" id="IPR036397">
    <property type="entry name" value="RNaseH_sf"/>
</dbReference>
<evidence type="ECO:0000256" key="1">
    <source>
        <dbReference type="ARBA" id="ARBA00022722"/>
    </source>
</evidence>
<dbReference type="PANTHER" id="PTHR42648">
    <property type="entry name" value="TRANSPOSASE, PUTATIVE-RELATED"/>
    <property type="match status" value="1"/>
</dbReference>
<accession>A0A699GP01</accession>
<reference evidence="13" key="1">
    <citation type="journal article" date="2019" name="Sci. Rep.">
        <title>Draft genome of Tanacetum cinerariifolium, the natural source of mosquito coil.</title>
        <authorList>
            <person name="Yamashiro T."/>
            <person name="Shiraishi A."/>
            <person name="Satake H."/>
            <person name="Nakayama K."/>
        </authorList>
    </citation>
    <scope>NUCLEOTIDE SEQUENCE</scope>
</reference>
<dbReference type="Pfam" id="PF25597">
    <property type="entry name" value="SH3_retrovirus"/>
    <property type="match status" value="1"/>
</dbReference>
<evidence type="ECO:0000256" key="9">
    <source>
        <dbReference type="ARBA" id="ARBA00023172"/>
    </source>
</evidence>
<evidence type="ECO:0000256" key="3">
    <source>
        <dbReference type="ARBA" id="ARBA00022759"/>
    </source>
</evidence>
<keyword evidence="8" id="KW-0548">Nucleotidyltransferase</keyword>
<keyword evidence="6" id="KW-0229">DNA integration</keyword>
<evidence type="ECO:0000256" key="7">
    <source>
        <dbReference type="ARBA" id="ARBA00022918"/>
    </source>
</evidence>
<sequence>MGLKGIAKVDRGWFLGCDLHLDCRGCEEEAIKARFSGNDATKKKQRTLLKQMYENFNAPSTESLDSIFNRLRKIVSQLAILSENISQEDLNMKFLRSLPTEWNTHVVVYRNKAYLDTMSVDDLYNNFKIVEQEVKRTVVSSSSSRSLNMAFLSSFGSPNEVNTASIQVSAVSTLVSTVSSPDYTPNLSDATVGNGFEMAVSFAEYERKKVLPESFDWSYMADDEVPTNMALMDFSNPEHPEFKGYGPKNSKSVCIDTSNEIKKALDAPIIKDWVTNSDEDESEVMVLKSDNVQHKPEQVNQLGKMVQKPVLKNVEKRTSQMVVKLVWNNAMRTNHQNFFNSRRNFAPTAVLTKSSIVPISTTRQISSRAATPVSAARPINTAASKPIGAPQDALKDQGYFDSGCSRHIIGNISYLTNFKEHDGVYVAFGGGAKGEKKVKIIRCDNGIEFKNRVMNEFCKEKCIKREYSVARTPQQNKVAERRNRTLIEAERTILADSKLPTTFWAEAVSTACYVQNRVLVVKPHFKNPYELFKDQLGKFDAKSNEGIFVGYSTTSKAFRVYNIRTRKVEENLHITFLENKPMIAGINSNDFTCKGTSFDAASNSNNKHKHGPSQASESDNHERPNAKSSTKTVNTARPVNTATPTHDDSPNDPLMPNLEDARIFDDAYDDRDEGAEADYNNLKTVISVSLIPSTRVHKDHPKEHITREIEPKNVTQALDNESWVEAMQEELLEFKLLNVWTLVDLPPGKRAIGTKWVYRNKRDQRGIVIRNKARLAIRLFLAYASFMDFTVCQMGVKSVFLYGTIEEEGYVSQPSGFVDPEFPDRVYKVEKALYGLHQAPRSWYETLSTYLLDNGFRKGTIDKTLFIKKIKDDIMLVQVYVNDIIFGSTKRYLSTEFEQLIHKRFQMSSMRELTFFLGLQTKIHLDNKSAIYVVKNLVYHSKTKHIKIRHHFIRDSYEKRLIEIVKIHYDYNVANLLTKAFDVTRF</sequence>
<evidence type="ECO:0000259" key="12">
    <source>
        <dbReference type="PROSITE" id="PS50994"/>
    </source>
</evidence>
<dbReference type="CDD" id="cd09272">
    <property type="entry name" value="RNase_HI_RT_Ty1"/>
    <property type="match status" value="1"/>
</dbReference>
<dbReference type="PANTHER" id="PTHR42648:SF11">
    <property type="entry name" value="TRANSPOSON TY4-P GAG-POL POLYPROTEIN"/>
    <property type="match status" value="1"/>
</dbReference>
<comment type="caution">
    <text evidence="13">The sequence shown here is derived from an EMBL/GenBank/DDBJ whole genome shotgun (WGS) entry which is preliminary data.</text>
</comment>
<keyword evidence="3" id="KW-0255">Endonuclease</keyword>
<dbReference type="InterPro" id="IPR013103">
    <property type="entry name" value="RVT_2"/>
</dbReference>
<proteinExistence type="predicted"/>
<organism evidence="13">
    <name type="scientific">Tanacetum cinerariifolium</name>
    <name type="common">Dalmatian daisy</name>
    <name type="synonym">Chrysanthemum cinerariifolium</name>
    <dbReference type="NCBI Taxonomy" id="118510"/>
    <lineage>
        <taxon>Eukaryota</taxon>
        <taxon>Viridiplantae</taxon>
        <taxon>Streptophyta</taxon>
        <taxon>Embryophyta</taxon>
        <taxon>Tracheophyta</taxon>
        <taxon>Spermatophyta</taxon>
        <taxon>Magnoliopsida</taxon>
        <taxon>eudicotyledons</taxon>
        <taxon>Gunneridae</taxon>
        <taxon>Pentapetalae</taxon>
        <taxon>asterids</taxon>
        <taxon>campanulids</taxon>
        <taxon>Asterales</taxon>
        <taxon>Asteraceae</taxon>
        <taxon>Asteroideae</taxon>
        <taxon>Anthemideae</taxon>
        <taxon>Anthemidinae</taxon>
        <taxon>Tanacetum</taxon>
    </lineage>
</organism>
<dbReference type="GO" id="GO:0015074">
    <property type="term" value="P:DNA integration"/>
    <property type="evidence" value="ECO:0007669"/>
    <property type="project" value="UniProtKB-KW"/>
</dbReference>
<dbReference type="GO" id="GO:0003887">
    <property type="term" value="F:DNA-directed DNA polymerase activity"/>
    <property type="evidence" value="ECO:0007669"/>
    <property type="project" value="UniProtKB-KW"/>
</dbReference>
<dbReference type="AlphaFoldDB" id="A0A699GP01"/>
<dbReference type="PROSITE" id="PS50994">
    <property type="entry name" value="INTEGRASE"/>
    <property type="match status" value="1"/>
</dbReference>
<dbReference type="EMBL" id="BKCJ010025343">
    <property type="protein sequence ID" value="GEV50037.1"/>
    <property type="molecule type" value="Genomic_DNA"/>
</dbReference>
<evidence type="ECO:0000313" key="13">
    <source>
        <dbReference type="EMBL" id="GEV50037.1"/>
    </source>
</evidence>
<protein>
    <recommendedName>
        <fullName evidence="12">Integrase catalytic domain-containing protein</fullName>
    </recommendedName>
</protein>
<dbReference type="InterPro" id="IPR039537">
    <property type="entry name" value="Retrotran_Ty1/copia-like"/>
</dbReference>
<dbReference type="Pfam" id="PF14223">
    <property type="entry name" value="Retrotran_gag_2"/>
    <property type="match status" value="1"/>
</dbReference>
<gene>
    <name evidence="13" type="ORF">Tci_122014</name>
</gene>
<keyword evidence="1" id="KW-0540">Nuclease</keyword>
<evidence type="ECO:0000256" key="2">
    <source>
        <dbReference type="ARBA" id="ARBA00022723"/>
    </source>
</evidence>
<dbReference type="InterPro" id="IPR012337">
    <property type="entry name" value="RNaseH-like_sf"/>
</dbReference>
<feature type="compositionally biased region" description="Polar residues" evidence="11">
    <location>
        <begin position="626"/>
        <end position="644"/>
    </location>
</feature>
<keyword evidence="9" id="KW-0233">DNA recombination</keyword>
<dbReference type="Pfam" id="PF07727">
    <property type="entry name" value="RVT_2"/>
    <property type="match status" value="1"/>
</dbReference>
<dbReference type="SUPFAM" id="SSF53098">
    <property type="entry name" value="Ribonuclease H-like"/>
    <property type="match status" value="1"/>
</dbReference>
<dbReference type="GO" id="GO:0003964">
    <property type="term" value="F:RNA-directed DNA polymerase activity"/>
    <property type="evidence" value="ECO:0007669"/>
    <property type="project" value="UniProtKB-KW"/>
</dbReference>
<evidence type="ECO:0000256" key="6">
    <source>
        <dbReference type="ARBA" id="ARBA00022908"/>
    </source>
</evidence>
<keyword evidence="2" id="KW-0479">Metal-binding</keyword>
<dbReference type="GO" id="GO:0016787">
    <property type="term" value="F:hydrolase activity"/>
    <property type="evidence" value="ECO:0007669"/>
    <property type="project" value="UniProtKB-KW"/>
</dbReference>
<evidence type="ECO:0000256" key="8">
    <source>
        <dbReference type="ARBA" id="ARBA00022932"/>
    </source>
</evidence>
<dbReference type="GO" id="GO:0046872">
    <property type="term" value="F:metal ion binding"/>
    <property type="evidence" value="ECO:0007669"/>
    <property type="project" value="UniProtKB-KW"/>
</dbReference>
<dbReference type="InterPro" id="IPR001584">
    <property type="entry name" value="Integrase_cat-core"/>
</dbReference>
<dbReference type="GO" id="GO:0006310">
    <property type="term" value="P:DNA recombination"/>
    <property type="evidence" value="ECO:0007669"/>
    <property type="project" value="UniProtKB-KW"/>
</dbReference>
<dbReference type="Gene3D" id="3.30.420.10">
    <property type="entry name" value="Ribonuclease H-like superfamily/Ribonuclease H"/>
    <property type="match status" value="1"/>
</dbReference>
<feature type="domain" description="Integrase catalytic" evidence="12">
    <location>
        <begin position="439"/>
        <end position="536"/>
    </location>
</feature>
<name>A0A699GP01_TANCI</name>